<gene>
    <name evidence="2" type="ORF">SAMN05421642_10821</name>
</gene>
<evidence type="ECO:0000313" key="3">
    <source>
        <dbReference type="Proteomes" id="UP000198327"/>
    </source>
</evidence>
<reference evidence="3" key="1">
    <citation type="submission" date="2017-06" db="EMBL/GenBank/DDBJ databases">
        <authorList>
            <person name="Varghese N."/>
            <person name="Submissions S."/>
        </authorList>
    </citation>
    <scope>NUCLEOTIDE SEQUENCE [LARGE SCALE GENOMIC DNA]</scope>
    <source>
        <strain evidence="3">JCM 23211</strain>
    </source>
</reference>
<sequence>MRPLARVLIGAAACTPLMLAVPATASAAEPTDVTYAFAVEGSSVTNTITNNSGLPLNCSTSLAPAPGGVLPPVDQVIGNGQTLYASGNAGQPGVSAQTVVNVPAGSYVVLASCGTQDVEPAFAWISDYPGLEGYLGTFPWTPFTVQQESTVVTVEPGLFPDLGSLLPSGSAF</sequence>
<accession>A0A239J644</accession>
<dbReference type="RefSeq" id="WP_089247385.1">
    <property type="nucleotide sequence ID" value="NZ_FZOW01000008.1"/>
</dbReference>
<dbReference type="EMBL" id="FZOW01000008">
    <property type="protein sequence ID" value="SNT00104.1"/>
    <property type="molecule type" value="Genomic_DNA"/>
</dbReference>
<feature type="signal peptide" evidence="1">
    <location>
        <begin position="1"/>
        <end position="27"/>
    </location>
</feature>
<name>A0A239J644_9NOCA</name>
<protein>
    <recommendedName>
        <fullName evidence="4">Secreted protein</fullName>
    </recommendedName>
</protein>
<evidence type="ECO:0000313" key="2">
    <source>
        <dbReference type="EMBL" id="SNT00104.1"/>
    </source>
</evidence>
<organism evidence="2 3">
    <name type="scientific">Rhodococcoides kyotonense</name>
    <dbReference type="NCBI Taxonomy" id="398843"/>
    <lineage>
        <taxon>Bacteria</taxon>
        <taxon>Bacillati</taxon>
        <taxon>Actinomycetota</taxon>
        <taxon>Actinomycetes</taxon>
        <taxon>Mycobacteriales</taxon>
        <taxon>Nocardiaceae</taxon>
        <taxon>Rhodococcoides</taxon>
    </lineage>
</organism>
<dbReference type="AlphaFoldDB" id="A0A239J644"/>
<feature type="chain" id="PRO_5013009181" description="Secreted protein" evidence="1">
    <location>
        <begin position="28"/>
        <end position="172"/>
    </location>
</feature>
<proteinExistence type="predicted"/>
<keyword evidence="1" id="KW-0732">Signal</keyword>
<keyword evidence="3" id="KW-1185">Reference proteome</keyword>
<evidence type="ECO:0000256" key="1">
    <source>
        <dbReference type="SAM" id="SignalP"/>
    </source>
</evidence>
<dbReference type="OrthoDB" id="4480730at2"/>
<dbReference type="STRING" id="398843.A3K89_18085"/>
<dbReference type="Proteomes" id="UP000198327">
    <property type="component" value="Unassembled WGS sequence"/>
</dbReference>
<evidence type="ECO:0008006" key="4">
    <source>
        <dbReference type="Google" id="ProtNLM"/>
    </source>
</evidence>